<feature type="compositionally biased region" description="Basic and acidic residues" evidence="11">
    <location>
        <begin position="25"/>
        <end position="48"/>
    </location>
</feature>
<dbReference type="GO" id="GO:0051301">
    <property type="term" value="P:cell division"/>
    <property type="evidence" value="ECO:0007669"/>
    <property type="project" value="UniProtKB-KW"/>
</dbReference>
<dbReference type="EC" id="5.2.1.8" evidence="10"/>
<keyword evidence="6" id="KW-0143">Chaperone</keyword>
<dbReference type="EMBL" id="CYZD01000010">
    <property type="protein sequence ID" value="CUO40736.1"/>
    <property type="molecule type" value="Genomic_DNA"/>
</dbReference>
<dbReference type="RefSeq" id="WP_055066250.1">
    <property type="nucleotide sequence ID" value="NZ_CYZD01000010.1"/>
</dbReference>
<evidence type="ECO:0000256" key="1">
    <source>
        <dbReference type="ARBA" id="ARBA00000971"/>
    </source>
</evidence>
<feature type="domain" description="PPIase FKBP-type" evidence="13">
    <location>
        <begin position="112"/>
        <end position="192"/>
    </location>
</feature>
<accession>A0A174EW14</accession>
<reference evidence="14 15" key="1">
    <citation type="submission" date="2015-09" db="EMBL/GenBank/DDBJ databases">
        <authorList>
            <consortium name="Pathogen Informatics"/>
        </authorList>
    </citation>
    <scope>NUCLEOTIDE SEQUENCE [LARGE SCALE GENOMIC DNA]</scope>
    <source>
        <strain evidence="14 15">2789STDY5608837</strain>
    </source>
</reference>
<evidence type="ECO:0000256" key="6">
    <source>
        <dbReference type="ARBA" id="ARBA00023186"/>
    </source>
</evidence>
<dbReference type="AlphaFoldDB" id="A0A174EW14"/>
<dbReference type="InterPro" id="IPR008880">
    <property type="entry name" value="Trigger_fac_C"/>
</dbReference>
<dbReference type="Gene3D" id="3.10.50.40">
    <property type="match status" value="1"/>
</dbReference>
<dbReference type="InterPro" id="IPR001179">
    <property type="entry name" value="PPIase_FKBP_dom"/>
</dbReference>
<organism evidence="14 15">
    <name type="scientific">Blautia obeum</name>
    <dbReference type="NCBI Taxonomy" id="40520"/>
    <lineage>
        <taxon>Bacteria</taxon>
        <taxon>Bacillati</taxon>
        <taxon>Bacillota</taxon>
        <taxon>Clostridia</taxon>
        <taxon>Lachnospirales</taxon>
        <taxon>Lachnospiraceae</taxon>
        <taxon>Blautia</taxon>
    </lineage>
</organism>
<comment type="catalytic activity">
    <reaction evidence="1 10">
        <text>[protein]-peptidylproline (omega=180) = [protein]-peptidylproline (omega=0)</text>
        <dbReference type="Rhea" id="RHEA:16237"/>
        <dbReference type="Rhea" id="RHEA-COMP:10747"/>
        <dbReference type="Rhea" id="RHEA-COMP:10748"/>
        <dbReference type="ChEBI" id="CHEBI:83833"/>
        <dbReference type="ChEBI" id="CHEBI:83834"/>
        <dbReference type="EC" id="5.2.1.8"/>
    </reaction>
</comment>
<dbReference type="Pfam" id="PF00254">
    <property type="entry name" value="FKBP_C"/>
    <property type="match status" value="1"/>
</dbReference>
<comment type="similarity">
    <text evidence="3">Belongs to the FKBP-type PPIase family. Tig subfamily.</text>
</comment>
<protein>
    <recommendedName>
        <fullName evidence="10">peptidylprolyl isomerase</fullName>
        <ecNumber evidence="10">5.2.1.8</ecNumber>
    </recommendedName>
</protein>
<dbReference type="PROSITE" id="PS50059">
    <property type="entry name" value="FKBP_PPIASE"/>
    <property type="match status" value="1"/>
</dbReference>
<dbReference type="GO" id="GO:0003755">
    <property type="term" value="F:peptidyl-prolyl cis-trans isomerase activity"/>
    <property type="evidence" value="ECO:0007669"/>
    <property type="project" value="UniProtKB-KW"/>
</dbReference>
<dbReference type="FunFam" id="3.10.50.40:FF:000001">
    <property type="entry name" value="Trigger factor"/>
    <property type="match status" value="1"/>
</dbReference>
<evidence type="ECO:0000256" key="2">
    <source>
        <dbReference type="ARBA" id="ARBA00004496"/>
    </source>
</evidence>
<dbReference type="InterPro" id="IPR046357">
    <property type="entry name" value="PPIase_dom_sf"/>
</dbReference>
<dbReference type="Pfam" id="PF05698">
    <property type="entry name" value="Trigger_C"/>
    <property type="match status" value="1"/>
</dbReference>
<keyword evidence="4" id="KW-0132">Cell division</keyword>
<evidence type="ECO:0000256" key="9">
    <source>
        <dbReference type="ARBA" id="ARBA00024849"/>
    </source>
</evidence>
<dbReference type="SUPFAM" id="SSF109998">
    <property type="entry name" value="Triger factor/SurA peptide-binding domain-like"/>
    <property type="match status" value="1"/>
</dbReference>
<sequence length="433" mass="47597">MKKKTVAAMLVMCMALSATACGGSDTKETKTETTQDTGDKKDSASSDKKTSASAVRLVSVSDVSKYVTIGEYKGLTLDRASVTVTDDDVQSEIDYNLEENGTEVNDGTVEEGDSVTINFTGTIDGKEFDGGSAEDYDLVIGEGGMIDGFEDGIIGMKKGETKELDLTFPDDYYEESVAGKPVVFKVTLQKFTRPSELNDEWVAANTEYKTVDEYRAAVKKELEENETKSADYDLYSNAWSEVLANSEVKEYPEEDVDKAVEAYKKLNENYVKEAGMEMSDFLKAQGMSEEDYEEDCQQYAESKVEQNLIVQGIMDAEGLSLDDDDIQTLKDELLSEYGYESFDQLVAYYGEQEVNESLALMRVERFIVDNATVNETSATEADVANEDADPESEDTGVDAVEDTTEDNASEEDSSDTAEESEETASEDDVANEG</sequence>
<name>A0A174EW14_9FIRM</name>
<feature type="region of interest" description="Disordered" evidence="11">
    <location>
        <begin position="377"/>
        <end position="433"/>
    </location>
</feature>
<evidence type="ECO:0000256" key="12">
    <source>
        <dbReference type="SAM" id="SignalP"/>
    </source>
</evidence>
<keyword evidence="8" id="KW-0131">Cell cycle</keyword>
<evidence type="ECO:0000256" key="10">
    <source>
        <dbReference type="PROSITE-ProRule" id="PRU00277"/>
    </source>
</evidence>
<keyword evidence="12" id="KW-0732">Signal</keyword>
<gene>
    <name evidence="14" type="primary">tig_3</name>
    <name evidence="14" type="ORF">ERS852394_02119</name>
</gene>
<dbReference type="SUPFAM" id="SSF54534">
    <property type="entry name" value="FKBP-like"/>
    <property type="match status" value="1"/>
</dbReference>
<feature type="region of interest" description="Disordered" evidence="11">
    <location>
        <begin position="22"/>
        <end position="48"/>
    </location>
</feature>
<evidence type="ECO:0000256" key="3">
    <source>
        <dbReference type="ARBA" id="ARBA00005464"/>
    </source>
</evidence>
<evidence type="ECO:0000256" key="5">
    <source>
        <dbReference type="ARBA" id="ARBA00023110"/>
    </source>
</evidence>
<comment type="subcellular location">
    <subcellularLocation>
        <location evidence="2">Cytoplasm</location>
    </subcellularLocation>
</comment>
<dbReference type="PROSITE" id="PS51257">
    <property type="entry name" value="PROKAR_LIPOPROTEIN"/>
    <property type="match status" value="1"/>
</dbReference>
<keyword evidence="5 10" id="KW-0697">Rotamase</keyword>
<dbReference type="GO" id="GO:0006457">
    <property type="term" value="P:protein folding"/>
    <property type="evidence" value="ECO:0007669"/>
    <property type="project" value="InterPro"/>
</dbReference>
<comment type="function">
    <text evidence="9">Involved in protein export. Acts as a chaperone by maintaining the newly synthesized protein in an open conformation. Functions as a peptidyl-prolyl cis-trans isomerase.</text>
</comment>
<dbReference type="Proteomes" id="UP000095409">
    <property type="component" value="Unassembled WGS sequence"/>
</dbReference>
<feature type="chain" id="PRO_5039650350" description="peptidylprolyl isomerase" evidence="12">
    <location>
        <begin position="21"/>
        <end position="433"/>
    </location>
</feature>
<evidence type="ECO:0000256" key="7">
    <source>
        <dbReference type="ARBA" id="ARBA00023235"/>
    </source>
</evidence>
<dbReference type="PIRSF" id="PIRSF003095">
    <property type="entry name" value="Trigger_factor"/>
    <property type="match status" value="1"/>
</dbReference>
<evidence type="ECO:0000256" key="11">
    <source>
        <dbReference type="SAM" id="MobiDB-lite"/>
    </source>
</evidence>
<dbReference type="GO" id="GO:0005737">
    <property type="term" value="C:cytoplasm"/>
    <property type="evidence" value="ECO:0007669"/>
    <property type="project" value="UniProtKB-SubCell"/>
</dbReference>
<feature type="compositionally biased region" description="Acidic residues" evidence="11">
    <location>
        <begin position="383"/>
        <end position="433"/>
    </location>
</feature>
<evidence type="ECO:0000313" key="14">
    <source>
        <dbReference type="EMBL" id="CUO40736.1"/>
    </source>
</evidence>
<dbReference type="Gene3D" id="1.10.3120.10">
    <property type="entry name" value="Trigger factor, C-terminal domain"/>
    <property type="match status" value="1"/>
</dbReference>
<keyword evidence="7 10" id="KW-0413">Isomerase</keyword>
<feature type="signal peptide" evidence="12">
    <location>
        <begin position="1"/>
        <end position="20"/>
    </location>
</feature>
<dbReference type="InterPro" id="IPR037041">
    <property type="entry name" value="Trigger_fac_C_sf"/>
</dbReference>
<evidence type="ECO:0000256" key="8">
    <source>
        <dbReference type="ARBA" id="ARBA00023306"/>
    </source>
</evidence>
<dbReference type="InterPro" id="IPR027304">
    <property type="entry name" value="Trigger_fact/SurA_dom_sf"/>
</dbReference>
<dbReference type="NCBIfam" id="TIGR00115">
    <property type="entry name" value="tig"/>
    <property type="match status" value="1"/>
</dbReference>
<evidence type="ECO:0000256" key="4">
    <source>
        <dbReference type="ARBA" id="ARBA00022618"/>
    </source>
</evidence>
<evidence type="ECO:0000259" key="13">
    <source>
        <dbReference type="PROSITE" id="PS50059"/>
    </source>
</evidence>
<dbReference type="GO" id="GO:0015031">
    <property type="term" value="P:protein transport"/>
    <property type="evidence" value="ECO:0007669"/>
    <property type="project" value="InterPro"/>
</dbReference>
<dbReference type="InterPro" id="IPR005215">
    <property type="entry name" value="Trig_fac"/>
</dbReference>
<proteinExistence type="inferred from homology"/>
<evidence type="ECO:0000313" key="15">
    <source>
        <dbReference type="Proteomes" id="UP000095409"/>
    </source>
</evidence>